<proteinExistence type="evidence at transcript level"/>
<reference evidence="1" key="1">
    <citation type="journal article" date="2009" name="PLoS Genet.">
        <title>Sequencing, mapping, and analysis of 27,455 maize full-length cDNAs.</title>
        <authorList>
            <person name="Soderlund C."/>
            <person name="Descour A."/>
            <person name="Kudrna D."/>
            <person name="Bomhoff M."/>
            <person name="Boyd L."/>
            <person name="Currie J."/>
            <person name="Angelova A."/>
            <person name="Collura K."/>
            <person name="Wissotski M."/>
            <person name="Ashley E."/>
            <person name="Morrow D."/>
            <person name="Fernandes J."/>
            <person name="Walbot V."/>
            <person name="Yu Y."/>
        </authorList>
    </citation>
    <scope>NUCLEOTIDE SEQUENCE</scope>
    <source>
        <strain evidence="1">B73</strain>
    </source>
</reference>
<dbReference type="EMBL" id="BT087580">
    <property type="protein sequence ID" value="ACR37933.1"/>
    <property type="molecule type" value="mRNA"/>
</dbReference>
<dbReference type="AlphaFoldDB" id="C4J9T3"/>
<dbReference type="HOGENOM" id="CLU_1613218_0_0_1"/>
<reference evidence="1" key="2">
    <citation type="submission" date="2012-06" db="EMBL/GenBank/DDBJ databases">
        <authorList>
            <person name="Yu Y."/>
            <person name="Currie J."/>
            <person name="Lomeli R."/>
            <person name="Angelova A."/>
            <person name="Collura K."/>
            <person name="Wissotski M."/>
            <person name="Campos D."/>
            <person name="Kudrna D."/>
            <person name="Golser W."/>
            <person name="Ashely E."/>
            <person name="Descour A."/>
            <person name="Fernandes J."/>
            <person name="Soderlund C."/>
            <person name="Walbot V."/>
        </authorList>
    </citation>
    <scope>NUCLEOTIDE SEQUENCE</scope>
    <source>
        <strain evidence="1">B73</strain>
    </source>
</reference>
<sequence length="165" mass="17381">MLGLRKNSKQPTSVDGVLFTALYKTASPQSAETPGLLLWIGTAAQRSWTPRLRAGASCCCTRGKRRRGASRAAARPWRCGRGRRWLEGEGVGQQGAEEVGSHGRNSSSLFAAAADSRGRTKTRLLLLLCAGHGGNGAESVGHGTAHCACVREAVEGEKCCPCCQA</sequence>
<accession>C4J9T3</accession>
<evidence type="ECO:0000313" key="1">
    <source>
        <dbReference type="EMBL" id="ACR37933.1"/>
    </source>
</evidence>
<name>C4J9T3_MAIZE</name>
<organism evidence="1">
    <name type="scientific">Zea mays</name>
    <name type="common">Maize</name>
    <dbReference type="NCBI Taxonomy" id="4577"/>
    <lineage>
        <taxon>Eukaryota</taxon>
        <taxon>Viridiplantae</taxon>
        <taxon>Streptophyta</taxon>
        <taxon>Embryophyta</taxon>
        <taxon>Tracheophyta</taxon>
        <taxon>Spermatophyta</taxon>
        <taxon>Magnoliopsida</taxon>
        <taxon>Liliopsida</taxon>
        <taxon>Poales</taxon>
        <taxon>Poaceae</taxon>
        <taxon>PACMAD clade</taxon>
        <taxon>Panicoideae</taxon>
        <taxon>Andropogonodae</taxon>
        <taxon>Andropogoneae</taxon>
        <taxon>Tripsacinae</taxon>
        <taxon>Zea</taxon>
    </lineage>
</organism>
<protein>
    <submittedName>
        <fullName evidence="1">Uncharacterized protein</fullName>
    </submittedName>
</protein>